<keyword evidence="6 10" id="KW-0812">Transmembrane</keyword>
<proteinExistence type="inferred from homology"/>
<dbReference type="EMBL" id="CP066776">
    <property type="protein sequence ID" value="QQL44819.1"/>
    <property type="molecule type" value="Genomic_DNA"/>
</dbReference>
<keyword evidence="5" id="KW-1003">Cell membrane</keyword>
<evidence type="ECO:0000256" key="12">
    <source>
        <dbReference type="SAM" id="Phobius"/>
    </source>
</evidence>
<name>A0A6B3LDA1_9BACT</name>
<keyword evidence="8 12" id="KW-0472">Membrane</keyword>
<dbReference type="GO" id="GO:0005886">
    <property type="term" value="C:plasma membrane"/>
    <property type="evidence" value="ECO:0007669"/>
    <property type="project" value="UniProtKB-SubCell"/>
</dbReference>
<dbReference type="KEGG" id="soa:G3M56_013205"/>
<evidence type="ECO:0000256" key="3">
    <source>
        <dbReference type="ARBA" id="ARBA00005745"/>
    </source>
</evidence>
<evidence type="ECO:0000256" key="2">
    <source>
        <dbReference type="ARBA" id="ARBA00004651"/>
    </source>
</evidence>
<dbReference type="InterPro" id="IPR001992">
    <property type="entry name" value="T2SS_GspF/T4SS_PilC_CS"/>
</dbReference>
<comment type="subcellular location">
    <subcellularLocation>
        <location evidence="2 10">Cell membrane</location>
        <topology evidence="2 10">Multi-pass membrane protein</topology>
    </subcellularLocation>
</comment>
<feature type="transmembrane region" description="Helical" evidence="12">
    <location>
        <begin position="251"/>
        <end position="269"/>
    </location>
</feature>
<dbReference type="Proteomes" id="UP000475117">
    <property type="component" value="Chromosome"/>
</dbReference>
<sequence>MPTFTYEAVARSGAASRGTLDAPSRAAAVRQLTQQGLTAKRVKETAGGAKPAKAAKPAKKAKPARGNSAAKPSAAAEPVAVTADGPLELKIDQLIVFTEDLADFLVAGLTLEQALSSMEKQHASTSLGGVCKIIREAITEGTSFGHALTLASPSFDELYCSLATAGEASGALAPILTRQAEYLTTMRDMKRKVTSALIYPAFLVFAGILVAGLMIFYLLPEISSLIEDSEKPPPFATRMLMGFSDFCVQNWMWMAGAGALVIAAVVYFFRAPGLKDQRDEVYLKTPLISKLLWAEFNLLFTETIANLIGNGLPLLRATELTRNATTNVYFRGQLDEVIEYLADGAALSSAMRAVGGFSPALIDVAAVGERTGSLEKALRNAARRLRRDLEVLLERITSLIQPVIITAMALLVGSVVYMMITAIFDVVTAVTTG</sequence>
<comment type="similarity">
    <text evidence="3 10">Belongs to the GSP F family.</text>
</comment>
<evidence type="ECO:0000256" key="1">
    <source>
        <dbReference type="ARBA" id="ARBA00002684"/>
    </source>
</evidence>
<dbReference type="InterPro" id="IPR003004">
    <property type="entry name" value="GspF/PilC"/>
</dbReference>
<evidence type="ECO:0000256" key="10">
    <source>
        <dbReference type="RuleBase" id="RU003923"/>
    </source>
</evidence>
<dbReference type="PANTHER" id="PTHR30012:SF0">
    <property type="entry name" value="TYPE II SECRETION SYSTEM PROTEIN F-RELATED"/>
    <property type="match status" value="1"/>
</dbReference>
<feature type="domain" description="Type II secretion system protein GspF" evidence="13">
    <location>
        <begin position="300"/>
        <end position="421"/>
    </location>
</feature>
<feature type="domain" description="Type II secretion system protein GspF" evidence="13">
    <location>
        <begin position="97"/>
        <end position="220"/>
    </location>
</feature>
<dbReference type="InterPro" id="IPR042094">
    <property type="entry name" value="T2SS_GspF_sf"/>
</dbReference>
<evidence type="ECO:0000259" key="13">
    <source>
        <dbReference type="Pfam" id="PF00482"/>
    </source>
</evidence>
<dbReference type="InterPro" id="IPR018076">
    <property type="entry name" value="T2SS_GspF_dom"/>
</dbReference>
<dbReference type="RefSeq" id="WP_164365241.1">
    <property type="nucleotide sequence ID" value="NZ_CP066776.1"/>
</dbReference>
<evidence type="ECO:0000256" key="9">
    <source>
        <dbReference type="ARBA" id="ARBA00030750"/>
    </source>
</evidence>
<evidence type="ECO:0000256" key="6">
    <source>
        <dbReference type="ARBA" id="ARBA00022692"/>
    </source>
</evidence>
<dbReference type="GO" id="GO:0015628">
    <property type="term" value="P:protein secretion by the type II secretion system"/>
    <property type="evidence" value="ECO:0007669"/>
    <property type="project" value="TreeGrafter"/>
</dbReference>
<dbReference type="AlphaFoldDB" id="A0A6B3LDA1"/>
<evidence type="ECO:0000256" key="4">
    <source>
        <dbReference type="ARBA" id="ARBA00022448"/>
    </source>
</evidence>
<dbReference type="Pfam" id="PF00482">
    <property type="entry name" value="T2SSF"/>
    <property type="match status" value="2"/>
</dbReference>
<evidence type="ECO:0000256" key="7">
    <source>
        <dbReference type="ARBA" id="ARBA00022989"/>
    </source>
</evidence>
<feature type="transmembrane region" description="Helical" evidence="12">
    <location>
        <begin position="196"/>
        <end position="219"/>
    </location>
</feature>
<keyword evidence="15" id="KW-1185">Reference proteome</keyword>
<dbReference type="PROSITE" id="PS00874">
    <property type="entry name" value="T2SP_F"/>
    <property type="match status" value="1"/>
</dbReference>
<organism evidence="14 15">
    <name type="scientific">Sulfuriroseicoccus oceanibius</name>
    <dbReference type="NCBI Taxonomy" id="2707525"/>
    <lineage>
        <taxon>Bacteria</taxon>
        <taxon>Pseudomonadati</taxon>
        <taxon>Verrucomicrobiota</taxon>
        <taxon>Verrucomicrobiia</taxon>
        <taxon>Verrucomicrobiales</taxon>
        <taxon>Verrucomicrobiaceae</taxon>
        <taxon>Sulfuriroseicoccus</taxon>
    </lineage>
</organism>
<evidence type="ECO:0000256" key="8">
    <source>
        <dbReference type="ARBA" id="ARBA00023136"/>
    </source>
</evidence>
<reference evidence="14 15" key="1">
    <citation type="submission" date="2020-12" db="EMBL/GenBank/DDBJ databases">
        <title>Sulforoseuscoccus oceanibium gen. nov., sp. nov., a representative of the phylum Verrucomicrobia with special cytoplasmic membrane, and proposal of Sulforoseuscoccusaceae fam. nov.</title>
        <authorList>
            <person name="Xi F."/>
        </authorList>
    </citation>
    <scope>NUCLEOTIDE SEQUENCE [LARGE SCALE GENOMIC DNA]</scope>
    <source>
        <strain evidence="14 15">T37</strain>
    </source>
</reference>
<dbReference type="PRINTS" id="PR00812">
    <property type="entry name" value="BCTERIALGSPF"/>
</dbReference>
<keyword evidence="4 10" id="KW-0813">Transport</keyword>
<feature type="region of interest" description="Disordered" evidence="11">
    <location>
        <begin position="33"/>
        <end position="77"/>
    </location>
</feature>
<comment type="function">
    <text evidence="1">Component of the type II secretion system inner membrane complex required for the energy-dependent secretion of extracellular factors such as proteases and toxins from the periplasm.</text>
</comment>
<accession>A0A6B3LDA1</accession>
<feature type="compositionally biased region" description="Low complexity" evidence="11">
    <location>
        <begin position="68"/>
        <end position="77"/>
    </location>
</feature>
<feature type="compositionally biased region" description="Low complexity" evidence="11">
    <location>
        <begin position="46"/>
        <end position="55"/>
    </location>
</feature>
<evidence type="ECO:0000256" key="5">
    <source>
        <dbReference type="ARBA" id="ARBA00022475"/>
    </source>
</evidence>
<keyword evidence="7 12" id="KW-1133">Transmembrane helix</keyword>
<feature type="transmembrane region" description="Helical" evidence="12">
    <location>
        <begin position="403"/>
        <end position="424"/>
    </location>
</feature>
<dbReference type="Gene3D" id="1.20.81.30">
    <property type="entry name" value="Type II secretion system (T2SS), domain F"/>
    <property type="match status" value="2"/>
</dbReference>
<gene>
    <name evidence="14" type="ORF">G3M56_013205</name>
</gene>
<evidence type="ECO:0000256" key="11">
    <source>
        <dbReference type="SAM" id="MobiDB-lite"/>
    </source>
</evidence>
<evidence type="ECO:0000313" key="15">
    <source>
        <dbReference type="Proteomes" id="UP000475117"/>
    </source>
</evidence>
<protein>
    <recommendedName>
        <fullName evidence="9">General secretion pathway protein F</fullName>
    </recommendedName>
</protein>
<dbReference type="PANTHER" id="PTHR30012">
    <property type="entry name" value="GENERAL SECRETION PATHWAY PROTEIN"/>
    <property type="match status" value="1"/>
</dbReference>
<evidence type="ECO:0000313" key="14">
    <source>
        <dbReference type="EMBL" id="QQL44819.1"/>
    </source>
</evidence>